<reference evidence="1" key="1">
    <citation type="submission" date="2019-08" db="EMBL/GenBank/DDBJ databases">
        <title>Genome sequence of Clostridiales bacterium MT110.</title>
        <authorList>
            <person name="Cao J."/>
        </authorList>
    </citation>
    <scope>NUCLEOTIDE SEQUENCE</scope>
    <source>
        <strain evidence="1">MT110</strain>
    </source>
</reference>
<gene>
    <name evidence="1" type="ORF">FRZ06_07190</name>
</gene>
<dbReference type="EMBL" id="CP042469">
    <property type="protein sequence ID" value="QOX63144.1"/>
    <property type="molecule type" value="Genomic_DNA"/>
</dbReference>
<proteinExistence type="predicted"/>
<keyword evidence="2" id="KW-1185">Reference proteome</keyword>
<dbReference type="Proteomes" id="UP000594014">
    <property type="component" value="Chromosome"/>
</dbReference>
<evidence type="ECO:0000313" key="1">
    <source>
        <dbReference type="EMBL" id="QOX63144.1"/>
    </source>
</evidence>
<protein>
    <submittedName>
        <fullName evidence="1">Radical SAM protein</fullName>
    </submittedName>
</protein>
<sequence length="433" mass="49499">MTREKGHRSIPYADAVLPILRGRIPGQLIIQYTDVCNALCPQCSMRKTEAYERSKLSRDEVCRIIDAAAEQKIQALSFTGGEPFLFLDELIELIQYASFKKIPFIRTGTNGYLFSNWRRQEYVYEIHNLAEKLARTNLRNLWISIDSADPRTHEQMRGLPGVIRGIEIALPIFHEYGIYPAANLGINRNIGGMGLISEKMIKPDEFYREFKEAFERFYGFIIDMGFTMANVCYPMSIAEEHSASDDAAVNGGDTGGGLVSGVASAVNLVYGAASASNLVSFTDAEKVQIFRALMDTIPKFREEIRIFTPLVSLYSLIRQYSGYSDDSLPCRGGIDFFYVDAKEGNTYPCGYRGKENLGKFYNLDIKNLKEKRACRDCDWECFRDPSEQVGYLIEAVRNPVKLIRYKTSEYRRLWNQDLLYFHRCSYFDGRKAR</sequence>
<organism evidence="1 2">
    <name type="scientific">Anoxybacterium hadale</name>
    <dbReference type="NCBI Taxonomy" id="3408580"/>
    <lineage>
        <taxon>Bacteria</taxon>
        <taxon>Bacillati</taxon>
        <taxon>Bacillota</taxon>
        <taxon>Clostridia</taxon>
        <taxon>Peptostreptococcales</taxon>
        <taxon>Anaerovoracaceae</taxon>
        <taxon>Anoxybacterium</taxon>
    </lineage>
</organism>
<name>A0ACD1AA12_9FIRM</name>
<accession>A0ACD1AA12</accession>
<evidence type="ECO:0000313" key="2">
    <source>
        <dbReference type="Proteomes" id="UP000594014"/>
    </source>
</evidence>